<dbReference type="SUPFAM" id="SSF52058">
    <property type="entry name" value="L domain-like"/>
    <property type="match status" value="2"/>
</dbReference>
<dbReference type="Gene3D" id="1.20.5.4130">
    <property type="match status" value="1"/>
</dbReference>
<sequence length="1041" mass="117963">MWTLGLRRLSMRKRKVPCCVACCDTEVVHKLAQMFLPALACACVDYTTGDNPLSVIFEVGPDGEVLEDPFGIISYFVDEFVNSERNLLSQASGWLLSDEREDKIDDFMSFKSAQDLANHVDACNFWPVICQSEGFTAGPLKEHHSTCDFKMEISKHLSKQAPAVQGHVPLFIRKHLKMTPLLRHFIHLLDRKELILLWMAEDFLQQIHGEKAMESIGDDCFNELLFRSLIEKDKAGEEGKFQMHDLIYDLSRLVSGKSSSDIEGGEISQTVRHLAFLASCHLEAKSCNLHWNSSVEVIHIREGGQSLLSLLDNSSYLELSIEKCDSLQSLPRMMGGTNCLQKLTLENIPSLISFPTDGLPTSLQTLGIRDCRNLVFESHEKWNVYMSLKVLEICDSCFSLTSLPLDCFPGLEHLYIEKCPSLEAITFQGGGAAPKLESFDVSDCKNLMSVAEQIDLPSLTLCLSILGIDVGILSFMPKHELGLLFQRLTNLSSLQITGFGRKEDFINTLLKEQLLPTSLDNLCLDSFHGLKMLEGKGLQHLTLLSDLSFANCESLESLPEDQFPSSLEFLWIGKGCPLLEARYQILKGKYWSKIPHIKTIRINHEVVAPVIDRQHEKVSRLTSQFELLSEFQRDLKPDVGRLHQAEAQDVRSFKNIVKDLEVKQGPLEIKLLAINVVLNDAEEKQITDPAVKAWLDELKDVVYDAEDLLDEIHTESLRCKVEGQSKIRGTPSFQPFPLLESLKFEEMLEWEEWLPFEGEGEGSNFSFPCLKRLRLSKCPNLKGNLSIPLPLLTEVNISECNHLEAKSCDLYWKSLVEVSIEKCDSLQLLPRMILSANCLRKLILRNIPSLVSFPAHEQIDLPSLTLWRLEKVPKIASFSLNCLPSSLKQLIVDVGILSFMTKRELGLLFQHLTFLSYLDIRGFGGEEDLVNTLLKERLLPTSLQNLFLRSFDDLKMLEGKGLQHLTSLQNLHIQECASLESLKEDQLPSSLELLSLYKCPLLEARYQNQKGKYWLMRHGCSDNQNKNHMVVAPPTFLWFKQ</sequence>
<dbReference type="GO" id="GO:0006952">
    <property type="term" value="P:defense response"/>
    <property type="evidence" value="ECO:0007669"/>
    <property type="project" value="UniProtKB-KW"/>
</dbReference>
<accession>A0AAN9XHW0</accession>
<dbReference type="InterPro" id="IPR041118">
    <property type="entry name" value="Rx_N"/>
</dbReference>
<dbReference type="Pfam" id="PF18052">
    <property type="entry name" value="Rx_N"/>
    <property type="match status" value="1"/>
</dbReference>
<dbReference type="PANTHER" id="PTHR36766">
    <property type="entry name" value="PLANT BROAD-SPECTRUM MILDEW RESISTANCE PROTEIN RPW8"/>
    <property type="match status" value="1"/>
</dbReference>
<comment type="caution">
    <text evidence="7">The sequence shown here is derived from an EMBL/GenBank/DDBJ whole genome shotgun (WGS) entry which is preliminary data.</text>
</comment>
<keyword evidence="1" id="KW-0677">Repeat</keyword>
<protein>
    <recommendedName>
        <fullName evidence="9">Rx N-terminal domain-containing protein</fullName>
    </recommendedName>
</protein>
<dbReference type="EMBL" id="JAYMYS010000005">
    <property type="protein sequence ID" value="KAK7392754.1"/>
    <property type="molecule type" value="Genomic_DNA"/>
</dbReference>
<evidence type="ECO:0000256" key="1">
    <source>
        <dbReference type="ARBA" id="ARBA00022737"/>
    </source>
</evidence>
<dbReference type="Proteomes" id="UP001386955">
    <property type="component" value="Unassembled WGS sequence"/>
</dbReference>
<evidence type="ECO:0000256" key="4">
    <source>
        <dbReference type="ARBA" id="ARBA00022840"/>
    </source>
</evidence>
<dbReference type="PANTHER" id="PTHR36766:SF40">
    <property type="entry name" value="DISEASE RESISTANCE PROTEIN RGA3"/>
    <property type="match status" value="1"/>
</dbReference>
<name>A0AAN9XHW0_PSOTE</name>
<evidence type="ECO:0000256" key="2">
    <source>
        <dbReference type="ARBA" id="ARBA00022741"/>
    </source>
</evidence>
<evidence type="ECO:0000259" key="5">
    <source>
        <dbReference type="Pfam" id="PF18052"/>
    </source>
</evidence>
<keyword evidence="3" id="KW-0611">Plant defense</keyword>
<dbReference type="Gene3D" id="3.80.10.10">
    <property type="entry name" value="Ribonuclease Inhibitor"/>
    <property type="match status" value="2"/>
</dbReference>
<keyword evidence="4" id="KW-0067">ATP-binding</keyword>
<dbReference type="Pfam" id="PF23559">
    <property type="entry name" value="WHD_DRP"/>
    <property type="match status" value="1"/>
</dbReference>
<feature type="domain" description="Disease resistance protein winged helix" evidence="6">
    <location>
        <begin position="187"/>
        <end position="250"/>
    </location>
</feature>
<reference evidence="7 8" key="1">
    <citation type="submission" date="2024-01" db="EMBL/GenBank/DDBJ databases">
        <title>The genomes of 5 underutilized Papilionoideae crops provide insights into root nodulation and disease resistanc.</title>
        <authorList>
            <person name="Jiang F."/>
        </authorList>
    </citation>
    <scope>NUCLEOTIDE SEQUENCE [LARGE SCALE GENOMIC DNA]</scope>
    <source>
        <strain evidence="7">DUOXIRENSHENG_FW03</strain>
        <tissue evidence="7">Leaves</tissue>
    </source>
</reference>
<evidence type="ECO:0000313" key="7">
    <source>
        <dbReference type="EMBL" id="KAK7392754.1"/>
    </source>
</evidence>
<evidence type="ECO:0000256" key="3">
    <source>
        <dbReference type="ARBA" id="ARBA00022821"/>
    </source>
</evidence>
<evidence type="ECO:0000313" key="8">
    <source>
        <dbReference type="Proteomes" id="UP001386955"/>
    </source>
</evidence>
<feature type="domain" description="Disease resistance N-terminal" evidence="5">
    <location>
        <begin position="659"/>
        <end position="726"/>
    </location>
</feature>
<dbReference type="InterPro" id="IPR032675">
    <property type="entry name" value="LRR_dom_sf"/>
</dbReference>
<dbReference type="InterPro" id="IPR058922">
    <property type="entry name" value="WHD_DRP"/>
</dbReference>
<keyword evidence="8" id="KW-1185">Reference proteome</keyword>
<evidence type="ECO:0008006" key="9">
    <source>
        <dbReference type="Google" id="ProtNLM"/>
    </source>
</evidence>
<dbReference type="GO" id="GO:0005524">
    <property type="term" value="F:ATP binding"/>
    <property type="evidence" value="ECO:0007669"/>
    <property type="project" value="UniProtKB-KW"/>
</dbReference>
<gene>
    <name evidence="7" type="ORF">VNO78_21201</name>
</gene>
<dbReference type="AlphaFoldDB" id="A0AAN9XHW0"/>
<proteinExistence type="predicted"/>
<evidence type="ECO:0000259" key="6">
    <source>
        <dbReference type="Pfam" id="PF23559"/>
    </source>
</evidence>
<keyword evidence="2" id="KW-0547">Nucleotide-binding</keyword>
<organism evidence="7 8">
    <name type="scientific">Psophocarpus tetragonolobus</name>
    <name type="common">Winged bean</name>
    <name type="synonym">Dolichos tetragonolobus</name>
    <dbReference type="NCBI Taxonomy" id="3891"/>
    <lineage>
        <taxon>Eukaryota</taxon>
        <taxon>Viridiplantae</taxon>
        <taxon>Streptophyta</taxon>
        <taxon>Embryophyta</taxon>
        <taxon>Tracheophyta</taxon>
        <taxon>Spermatophyta</taxon>
        <taxon>Magnoliopsida</taxon>
        <taxon>eudicotyledons</taxon>
        <taxon>Gunneridae</taxon>
        <taxon>Pentapetalae</taxon>
        <taxon>rosids</taxon>
        <taxon>fabids</taxon>
        <taxon>Fabales</taxon>
        <taxon>Fabaceae</taxon>
        <taxon>Papilionoideae</taxon>
        <taxon>50 kb inversion clade</taxon>
        <taxon>NPAAA clade</taxon>
        <taxon>indigoferoid/millettioid clade</taxon>
        <taxon>Phaseoleae</taxon>
        <taxon>Psophocarpus</taxon>
    </lineage>
</organism>